<evidence type="ECO:0000313" key="3">
    <source>
        <dbReference type="EMBL" id="MRY94547.1"/>
    </source>
</evidence>
<evidence type="ECO:0000313" key="5">
    <source>
        <dbReference type="EMBL" id="MSB74609.1"/>
    </source>
</evidence>
<dbReference type="OrthoDB" id="1027710at2"/>
<feature type="signal peptide" evidence="1">
    <location>
        <begin position="1"/>
        <end position="28"/>
    </location>
</feature>
<evidence type="ECO:0000313" key="4">
    <source>
        <dbReference type="EMBL" id="MRZ51473.1"/>
    </source>
</evidence>
<name>A0A174J0H1_PARDI</name>
<dbReference type="EMBL" id="CYYK01000013">
    <property type="protein sequence ID" value="CUO90675.1"/>
    <property type="molecule type" value="Genomic_DNA"/>
</dbReference>
<reference evidence="6 8" key="2">
    <citation type="submission" date="2018-08" db="EMBL/GenBank/DDBJ databases">
        <title>A genome reference for cultivated species of the human gut microbiota.</title>
        <authorList>
            <person name="Zou Y."/>
            <person name="Xue W."/>
            <person name="Luo G."/>
        </authorList>
    </citation>
    <scope>NUCLEOTIDE SEQUENCE [LARGE SCALE GENOMIC DNA]</scope>
    <source>
        <strain evidence="6 8">AM30-4</strain>
    </source>
</reference>
<evidence type="ECO:0000256" key="1">
    <source>
        <dbReference type="SAM" id="SignalP"/>
    </source>
</evidence>
<comment type="caution">
    <text evidence="6">The sequence shown here is derived from an EMBL/GenBank/DDBJ whole genome shotgun (WGS) entry which is preliminary data.</text>
</comment>
<dbReference type="EMBL" id="QSJN01000012">
    <property type="protein sequence ID" value="RHD72212.1"/>
    <property type="molecule type" value="Genomic_DNA"/>
</dbReference>
<proteinExistence type="predicted"/>
<keyword evidence="1" id="KW-0732">Signal</keyword>
<sequence>MRKKNFTSMGMACLLGCCLMLGSCSSEVDNLDIPKGKGFVKIDLAPEVGFQTKAVDESEYKDVNNYTVQVFKSGQEENLIINDLYKNLEEKYSLNVGNYVLKAFTGEDKPVSSDVLYFSGEAAFEVKEGKEVTAPVICKPSSARINVVFDPKMDEYFSDYSLKIETEAQKPSSFVWAKATVGPMYFKVGNQEKVQVTVSLTKKENVKAEGTVKTYTLSPADALKLTLKPVVNNGNLGISITIEETTVDHPVDIVIPGDWV</sequence>
<dbReference type="EMBL" id="WKMY01000011">
    <property type="protein sequence ID" value="MRY94547.1"/>
    <property type="molecule type" value="Genomic_DNA"/>
</dbReference>
<dbReference type="AlphaFoldDB" id="A0A174J0H1"/>
<dbReference type="Proteomes" id="UP000441358">
    <property type="component" value="Unassembled WGS sequence"/>
</dbReference>
<organism evidence="6 8">
    <name type="scientific">Parabacteroides distasonis</name>
    <dbReference type="NCBI Taxonomy" id="823"/>
    <lineage>
        <taxon>Bacteria</taxon>
        <taxon>Pseudomonadati</taxon>
        <taxon>Bacteroidota</taxon>
        <taxon>Bacteroidia</taxon>
        <taxon>Bacteroidales</taxon>
        <taxon>Tannerellaceae</taxon>
        <taxon>Parabacteroides</taxon>
    </lineage>
</organism>
<dbReference type="InterPro" id="IPR027840">
    <property type="entry name" value="DUF4493"/>
</dbReference>
<dbReference type="Proteomes" id="UP000461276">
    <property type="component" value="Unassembled WGS sequence"/>
</dbReference>
<evidence type="ECO:0000313" key="2">
    <source>
        <dbReference type="EMBL" id="CUO90675.1"/>
    </source>
</evidence>
<evidence type="ECO:0000313" key="11">
    <source>
        <dbReference type="Proteomes" id="UP000461276"/>
    </source>
</evidence>
<gene>
    <name evidence="6" type="ORF">DW782_17205</name>
    <name evidence="2" type="ORF">ERS852380_03427</name>
    <name evidence="4" type="ORF">GKD66_14810</name>
    <name evidence="3" type="ORF">GKD67_15205</name>
    <name evidence="5" type="ORF">GKD70_15190</name>
</gene>
<feature type="chain" id="PRO_5039781502" evidence="1">
    <location>
        <begin position="29"/>
        <end position="260"/>
    </location>
</feature>
<evidence type="ECO:0000313" key="10">
    <source>
        <dbReference type="Proteomes" id="UP000441609"/>
    </source>
</evidence>
<dbReference type="EMBL" id="WKMC01000011">
    <property type="protein sequence ID" value="MRZ51473.1"/>
    <property type="molecule type" value="Genomic_DNA"/>
</dbReference>
<dbReference type="RefSeq" id="WP_005860743.1">
    <property type="nucleotide sequence ID" value="NZ_BQOC01000004.1"/>
</dbReference>
<evidence type="ECO:0000313" key="7">
    <source>
        <dbReference type="Proteomes" id="UP000095455"/>
    </source>
</evidence>
<reference evidence="9 10" key="3">
    <citation type="journal article" date="2019" name="Nat. Med.">
        <title>A library of human gut bacterial isolates paired with longitudinal multiomics data enables mechanistic microbiome research.</title>
        <authorList>
            <person name="Poyet M."/>
            <person name="Groussin M."/>
            <person name="Gibbons S.M."/>
            <person name="Avila-Pacheco J."/>
            <person name="Jiang X."/>
            <person name="Kearney S.M."/>
            <person name="Perrotta A.R."/>
            <person name="Berdy B."/>
            <person name="Zhao S."/>
            <person name="Lieberman T.D."/>
            <person name="Swanson P.K."/>
            <person name="Smith M."/>
            <person name="Roesemann S."/>
            <person name="Alexander J.E."/>
            <person name="Rich S.A."/>
            <person name="Livny J."/>
            <person name="Vlamakis H."/>
            <person name="Clish C."/>
            <person name="Bullock K."/>
            <person name="Deik A."/>
            <person name="Scott J."/>
            <person name="Pierce K.A."/>
            <person name="Xavier R.J."/>
            <person name="Alm E.J."/>
        </authorList>
    </citation>
    <scope>NUCLEOTIDE SEQUENCE [LARGE SCALE GENOMIC DNA]</scope>
    <source>
        <strain evidence="5 10">BIOML-A20</strain>
        <strain evidence="4 9">BIOML-A32</strain>
        <strain evidence="3 11">BIOML-A9</strain>
    </source>
</reference>
<evidence type="ECO:0000313" key="9">
    <source>
        <dbReference type="Proteomes" id="UP000441358"/>
    </source>
</evidence>
<dbReference type="EMBL" id="WKMO01000014">
    <property type="protein sequence ID" value="MSB74609.1"/>
    <property type="molecule type" value="Genomic_DNA"/>
</dbReference>
<evidence type="ECO:0000313" key="6">
    <source>
        <dbReference type="EMBL" id="RHD72212.1"/>
    </source>
</evidence>
<accession>A0A174J0H1</accession>
<dbReference type="PROSITE" id="PS51257">
    <property type="entry name" value="PROKAR_LIPOPROTEIN"/>
    <property type="match status" value="1"/>
</dbReference>
<protein>
    <submittedName>
        <fullName evidence="6">DUF4493 domain-containing protein</fullName>
    </submittedName>
</protein>
<reference evidence="2 7" key="1">
    <citation type="submission" date="2015-09" db="EMBL/GenBank/DDBJ databases">
        <authorList>
            <consortium name="Pathogen Informatics"/>
        </authorList>
    </citation>
    <scope>NUCLEOTIDE SEQUENCE [LARGE SCALE GENOMIC DNA]</scope>
    <source>
        <strain evidence="2 7">2789STDY5608822</strain>
    </source>
</reference>
<evidence type="ECO:0000313" key="8">
    <source>
        <dbReference type="Proteomes" id="UP000284660"/>
    </source>
</evidence>
<dbReference type="Proteomes" id="UP000441609">
    <property type="component" value="Unassembled WGS sequence"/>
</dbReference>
<dbReference type="Proteomes" id="UP000284660">
    <property type="component" value="Unassembled WGS sequence"/>
</dbReference>
<dbReference type="Pfam" id="PF14900">
    <property type="entry name" value="DUF4493"/>
    <property type="match status" value="1"/>
</dbReference>
<dbReference type="Proteomes" id="UP000095455">
    <property type="component" value="Unassembled WGS sequence"/>
</dbReference>